<keyword evidence="5" id="KW-1185">Reference proteome</keyword>
<dbReference type="Pfam" id="PF03059">
    <property type="entry name" value="NAS"/>
    <property type="match status" value="1"/>
</dbReference>
<dbReference type="EC" id="2.5.1.43" evidence="2"/>
<dbReference type="EMBL" id="LWDX02050043">
    <property type="protein sequence ID" value="OEL20648.1"/>
    <property type="molecule type" value="Genomic_DNA"/>
</dbReference>
<dbReference type="PANTHER" id="PTHR32266">
    <property type="entry name" value="NICOTIANAMINE SYNTHASE 3"/>
    <property type="match status" value="1"/>
</dbReference>
<comment type="caution">
    <text evidence="4">The sequence shown here is derived from an EMBL/GenBank/DDBJ whole genome shotgun (WGS) entry which is preliminary data.</text>
</comment>
<feature type="compositionally biased region" description="Basic and acidic residues" evidence="3">
    <location>
        <begin position="235"/>
        <end position="259"/>
    </location>
</feature>
<dbReference type="GO" id="GO:0030418">
    <property type="term" value="P:nicotianamine biosynthetic process"/>
    <property type="evidence" value="ECO:0007669"/>
    <property type="project" value="UniProtKB-UniRule"/>
</dbReference>
<organism evidence="4 5">
    <name type="scientific">Dichanthelium oligosanthes</name>
    <dbReference type="NCBI Taxonomy" id="888268"/>
    <lineage>
        <taxon>Eukaryota</taxon>
        <taxon>Viridiplantae</taxon>
        <taxon>Streptophyta</taxon>
        <taxon>Embryophyta</taxon>
        <taxon>Tracheophyta</taxon>
        <taxon>Spermatophyta</taxon>
        <taxon>Magnoliopsida</taxon>
        <taxon>Liliopsida</taxon>
        <taxon>Poales</taxon>
        <taxon>Poaceae</taxon>
        <taxon>PACMAD clade</taxon>
        <taxon>Panicoideae</taxon>
        <taxon>Panicodae</taxon>
        <taxon>Paniceae</taxon>
        <taxon>Dichantheliinae</taxon>
        <taxon>Dichanthelium</taxon>
    </lineage>
</organism>
<accession>A0A1E5V6B2</accession>
<dbReference type="InterPro" id="IPR029063">
    <property type="entry name" value="SAM-dependent_MTases_sf"/>
</dbReference>
<dbReference type="Proteomes" id="UP000095767">
    <property type="component" value="Unassembled WGS sequence"/>
</dbReference>
<name>A0A1E5V6B2_9POAL</name>
<protein>
    <recommendedName>
        <fullName evidence="2">Nicotianamine synthase</fullName>
        <ecNumber evidence="2">2.5.1.43</ecNumber>
    </recommendedName>
</protein>
<keyword evidence="2" id="KW-0949">S-adenosyl-L-methionine</keyword>
<evidence type="ECO:0000313" key="4">
    <source>
        <dbReference type="EMBL" id="OEL20648.1"/>
    </source>
</evidence>
<feature type="region of interest" description="Disordered" evidence="3">
    <location>
        <begin position="235"/>
        <end position="284"/>
    </location>
</feature>
<proteinExistence type="inferred from homology"/>
<dbReference type="InterPro" id="IPR004298">
    <property type="entry name" value="Nicotian_synth"/>
</dbReference>
<dbReference type="PANTHER" id="PTHR32266:SF23">
    <property type="entry name" value="NICOTIANAMINE SYNTHASE"/>
    <property type="match status" value="1"/>
</dbReference>
<dbReference type="AlphaFoldDB" id="A0A1E5V6B2"/>
<keyword evidence="2" id="KW-0808">Transferase</keyword>
<evidence type="ECO:0000313" key="5">
    <source>
        <dbReference type="Proteomes" id="UP000095767"/>
    </source>
</evidence>
<evidence type="ECO:0000256" key="1">
    <source>
        <dbReference type="ARBA" id="ARBA00007009"/>
    </source>
</evidence>
<dbReference type="Gene3D" id="3.40.50.150">
    <property type="entry name" value="Vaccinia Virus protein VP39"/>
    <property type="match status" value="1"/>
</dbReference>
<comment type="similarity">
    <text evidence="1 2">Belongs to the nicotianamine synthase (NAS)-like family.</text>
</comment>
<dbReference type="GO" id="GO:0030410">
    <property type="term" value="F:nicotianamine synthase activity"/>
    <property type="evidence" value="ECO:0007669"/>
    <property type="project" value="UniProtKB-UniRule"/>
</dbReference>
<evidence type="ECO:0000256" key="2">
    <source>
        <dbReference type="RuleBase" id="RU368095"/>
    </source>
</evidence>
<sequence length="284" mass="30673">MGSPSYYRNYVDLSRLDHWSTSSWRALRARPVPRPRCLHRLQPAAIQLAGARRAPPAEPASPLLDNYNRCTTANEWAKRLVRANKDLSARGFRTVDVAVLTEELTENNVVFLAALVSMAAKDKARVVAHLGRHMAPGATLVVQSAHGAHGFLRGTWSVCQCRGLKRREVSAAGDLNHHDQVPARACTAIEYPAFEGEMLSFDDNNACHATGTGFPAGSEFVGMVEYAASIHDLLEDPSSRDSSSKAENPEGVGESRECLMVDTTEGGTNAAPTGVARSGDQPLP</sequence>
<dbReference type="STRING" id="888268.A0A1E5V6B2"/>
<dbReference type="PROSITE" id="PS51142">
    <property type="entry name" value="NAS"/>
    <property type="match status" value="1"/>
</dbReference>
<dbReference type="OrthoDB" id="1858069at2759"/>
<evidence type="ECO:0000256" key="3">
    <source>
        <dbReference type="SAM" id="MobiDB-lite"/>
    </source>
</evidence>
<comment type="catalytic activity">
    <reaction evidence="2">
        <text>3 S-adenosyl-L-methionine = nicotianamine + 3 S-methyl-5'-thioadenosine + 3 H(+)</text>
        <dbReference type="Rhea" id="RHEA:16481"/>
        <dbReference type="ChEBI" id="CHEBI:15378"/>
        <dbReference type="ChEBI" id="CHEBI:17509"/>
        <dbReference type="ChEBI" id="CHEBI:58249"/>
        <dbReference type="ChEBI" id="CHEBI:59789"/>
        <dbReference type="EC" id="2.5.1.43"/>
    </reaction>
</comment>
<reference evidence="4 5" key="1">
    <citation type="submission" date="2016-09" db="EMBL/GenBank/DDBJ databases">
        <title>The draft genome of Dichanthelium oligosanthes: A C3 panicoid grass species.</title>
        <authorList>
            <person name="Studer A.J."/>
            <person name="Schnable J.C."/>
            <person name="Brutnell T.P."/>
        </authorList>
    </citation>
    <scope>NUCLEOTIDE SEQUENCE [LARGE SCALE GENOMIC DNA]</scope>
    <source>
        <strain evidence="5">cv. Kellogg 1175</strain>
        <tissue evidence="4">Leaf</tissue>
    </source>
</reference>
<gene>
    <name evidence="4" type="ORF">BAE44_0018333</name>
</gene>
<comment type="function">
    <text evidence="2">Synthesizes nicotianamine, a polyamine which serves as a sensor for the physiological iron status within the plant, and/or might be involved in the transport of iron.</text>
</comment>